<organism evidence="3">
    <name type="scientific">uncultured Solirubrobacteraceae bacterium</name>
    <dbReference type="NCBI Taxonomy" id="1162706"/>
    <lineage>
        <taxon>Bacteria</taxon>
        <taxon>Bacillati</taxon>
        <taxon>Actinomycetota</taxon>
        <taxon>Thermoleophilia</taxon>
        <taxon>Solirubrobacterales</taxon>
        <taxon>Solirubrobacteraceae</taxon>
        <taxon>environmental samples</taxon>
    </lineage>
</organism>
<proteinExistence type="predicted"/>
<feature type="transmembrane region" description="Helical" evidence="2">
    <location>
        <begin position="7"/>
        <end position="26"/>
    </location>
</feature>
<sequence length="114" mass="11204">MEAIKDILKGAGIGGFVTLVVLALSVRDAAAQPSASEGRGASGPADLTAAAQRGAGSTSAPTREASPGNPSRDLEPSDLAIADAPPRSVRPLPRLSGVPHPMAALDGDVLAATG</sequence>
<evidence type="ECO:0000313" key="3">
    <source>
        <dbReference type="EMBL" id="CAA9490666.1"/>
    </source>
</evidence>
<evidence type="ECO:0000256" key="2">
    <source>
        <dbReference type="SAM" id="Phobius"/>
    </source>
</evidence>
<keyword evidence="2" id="KW-1133">Transmembrane helix</keyword>
<feature type="compositionally biased region" description="Low complexity" evidence="1">
    <location>
        <begin position="85"/>
        <end position="96"/>
    </location>
</feature>
<keyword evidence="2" id="KW-0472">Membrane</keyword>
<feature type="region of interest" description="Disordered" evidence="1">
    <location>
        <begin position="31"/>
        <end position="114"/>
    </location>
</feature>
<accession>A0A6J4S6K9</accession>
<reference evidence="3" key="1">
    <citation type="submission" date="2020-02" db="EMBL/GenBank/DDBJ databases">
        <authorList>
            <person name="Meier V. D."/>
        </authorList>
    </citation>
    <scope>NUCLEOTIDE SEQUENCE</scope>
    <source>
        <strain evidence="3">AVDCRST_MAG69</strain>
    </source>
</reference>
<dbReference type="EMBL" id="CADCVP010000141">
    <property type="protein sequence ID" value="CAA9490666.1"/>
    <property type="molecule type" value="Genomic_DNA"/>
</dbReference>
<name>A0A6J4S6K9_9ACTN</name>
<evidence type="ECO:0000256" key="1">
    <source>
        <dbReference type="SAM" id="MobiDB-lite"/>
    </source>
</evidence>
<keyword evidence="2" id="KW-0812">Transmembrane</keyword>
<dbReference type="AlphaFoldDB" id="A0A6J4S6K9"/>
<protein>
    <submittedName>
        <fullName evidence="3">Uncharacterized protein</fullName>
    </submittedName>
</protein>
<gene>
    <name evidence="3" type="ORF">AVDCRST_MAG69-1329</name>
</gene>